<sequence>MKKIDSTSEKDRNGDYVRVGATFMRKDNLKRWEKVAKTSAKTCGGEKCGKKYRTNKEKETNQQMKKIDSTSEKDRNGDYVRVGATFMRKDNLKRWEKVAKTSAKTCGGEK</sequence>
<organism evidence="2 3">
    <name type="scientific">Gossypium barbadense</name>
    <name type="common">Sea Island cotton</name>
    <name type="synonym">Hibiscus barbadensis</name>
    <dbReference type="NCBI Taxonomy" id="3634"/>
    <lineage>
        <taxon>Eukaryota</taxon>
        <taxon>Viridiplantae</taxon>
        <taxon>Streptophyta</taxon>
        <taxon>Embryophyta</taxon>
        <taxon>Tracheophyta</taxon>
        <taxon>Spermatophyta</taxon>
        <taxon>Magnoliopsida</taxon>
        <taxon>eudicotyledons</taxon>
        <taxon>Gunneridae</taxon>
        <taxon>Pentapetalae</taxon>
        <taxon>rosids</taxon>
        <taxon>malvids</taxon>
        <taxon>Malvales</taxon>
        <taxon>Malvaceae</taxon>
        <taxon>Malvoideae</taxon>
        <taxon>Gossypium</taxon>
    </lineage>
</organism>
<dbReference type="Proteomes" id="UP000239757">
    <property type="component" value="Unassembled WGS sequence"/>
</dbReference>
<evidence type="ECO:0000313" key="3">
    <source>
        <dbReference type="Proteomes" id="UP000239757"/>
    </source>
</evidence>
<feature type="region of interest" description="Disordered" evidence="1">
    <location>
        <begin position="54"/>
        <end position="75"/>
    </location>
</feature>
<dbReference type="AlphaFoldDB" id="A0A2P5WKB9"/>
<accession>A0A2P5WKB9</accession>
<name>A0A2P5WKB9_GOSBA</name>
<evidence type="ECO:0000256" key="1">
    <source>
        <dbReference type="SAM" id="MobiDB-lite"/>
    </source>
</evidence>
<gene>
    <name evidence="2" type="ORF">GOBAR_AA29189</name>
</gene>
<protein>
    <submittedName>
        <fullName evidence="2">Uncharacterized protein</fullName>
    </submittedName>
</protein>
<reference evidence="2 3" key="1">
    <citation type="submission" date="2015-01" db="EMBL/GenBank/DDBJ databases">
        <title>Genome of allotetraploid Gossypium barbadense reveals genomic plasticity and fiber elongation in cotton evolution.</title>
        <authorList>
            <person name="Chen X."/>
            <person name="Liu X."/>
            <person name="Zhao B."/>
            <person name="Zheng H."/>
            <person name="Hu Y."/>
            <person name="Lu G."/>
            <person name="Yang C."/>
            <person name="Chen J."/>
            <person name="Shan C."/>
            <person name="Zhang L."/>
            <person name="Zhou Y."/>
            <person name="Wang L."/>
            <person name="Guo W."/>
            <person name="Bai Y."/>
            <person name="Ruan J."/>
            <person name="Shangguan X."/>
            <person name="Mao Y."/>
            <person name="Jiang J."/>
            <person name="Zhu Y."/>
            <person name="Lei J."/>
            <person name="Kang H."/>
            <person name="Chen S."/>
            <person name="He X."/>
            <person name="Wang R."/>
            <person name="Wang Y."/>
            <person name="Chen J."/>
            <person name="Wang L."/>
            <person name="Yu S."/>
            <person name="Wang B."/>
            <person name="Wei J."/>
            <person name="Song S."/>
            <person name="Lu X."/>
            <person name="Gao Z."/>
            <person name="Gu W."/>
            <person name="Deng X."/>
            <person name="Ma D."/>
            <person name="Wang S."/>
            <person name="Liang W."/>
            <person name="Fang L."/>
            <person name="Cai C."/>
            <person name="Zhu X."/>
            <person name="Zhou B."/>
            <person name="Zhang Y."/>
            <person name="Chen Z."/>
            <person name="Xu S."/>
            <person name="Zhu R."/>
            <person name="Wang S."/>
            <person name="Zhang T."/>
            <person name="Zhao G."/>
        </authorList>
    </citation>
    <scope>NUCLEOTIDE SEQUENCE [LARGE SCALE GENOMIC DNA]</scope>
    <source>
        <strain evidence="3">cv. Xinhai21</strain>
        <tissue evidence="2">Leaf</tissue>
    </source>
</reference>
<dbReference type="EMBL" id="KZ667303">
    <property type="protein sequence ID" value="PPR91494.1"/>
    <property type="molecule type" value="Genomic_DNA"/>
</dbReference>
<proteinExistence type="predicted"/>
<evidence type="ECO:0000313" key="2">
    <source>
        <dbReference type="EMBL" id="PPR91494.1"/>
    </source>
</evidence>